<organism evidence="1 2">
    <name type="scientific">Rhizobium leguminosarum</name>
    <dbReference type="NCBI Taxonomy" id="384"/>
    <lineage>
        <taxon>Bacteria</taxon>
        <taxon>Pseudomonadati</taxon>
        <taxon>Pseudomonadota</taxon>
        <taxon>Alphaproteobacteria</taxon>
        <taxon>Hyphomicrobiales</taxon>
        <taxon>Rhizobiaceae</taxon>
        <taxon>Rhizobium/Agrobacterium group</taxon>
        <taxon>Rhizobium</taxon>
    </lineage>
</organism>
<sequence>MIAGFLTVFGGTGVYANCTNSTAIWSNEGQGVRHIVYGTDGINYGSNIYFEEWRGSQLAWRARGSVTCSNGASTCYGMVRNASGLTGDDETTDVVLETIDADSDGLADWVIFAGLGQKLYYTNGADVNWFNGFQPGNQERVLLPNIYKFLSCRKDKAVQEADTMVEVPEVEIVGAMYAIPAFCARYKTSGSLTPNDLTQDGVWYLDNTKYVGSEFGCKIVSKTETQLNLSCEGEGEHYDTSQNYSMDGLIMRVGDVNLYPCKR</sequence>
<name>A0A1B1C8C9_RHILE</name>
<protein>
    <submittedName>
        <fullName evidence="1">Uncharacterized protein</fullName>
    </submittedName>
</protein>
<evidence type="ECO:0000313" key="2">
    <source>
        <dbReference type="Proteomes" id="UP000092691"/>
    </source>
</evidence>
<proteinExistence type="predicted"/>
<gene>
    <name evidence="1" type="ORF">BA011_10045</name>
</gene>
<reference evidence="1 2" key="1">
    <citation type="submission" date="2016-06" db="EMBL/GenBank/DDBJ databases">
        <title>Microsymbionts genomes from the relict species Vavilovia formosa.</title>
        <authorList>
            <person name="Chirak E."/>
            <person name="Kimeklis A."/>
            <person name="Andronov E."/>
        </authorList>
    </citation>
    <scope>NUCLEOTIDE SEQUENCE [LARGE SCALE GENOMIC DNA]</scope>
    <source>
        <strain evidence="1 2">Vaf10</strain>
    </source>
</reference>
<dbReference type="EMBL" id="CP016286">
    <property type="protein sequence ID" value="ANP86033.1"/>
    <property type="molecule type" value="Genomic_DNA"/>
</dbReference>
<evidence type="ECO:0000313" key="1">
    <source>
        <dbReference type="EMBL" id="ANP86033.1"/>
    </source>
</evidence>
<dbReference type="Proteomes" id="UP000092691">
    <property type="component" value="Chromosome"/>
</dbReference>
<dbReference type="AlphaFoldDB" id="A0A1B1C8C9"/>
<accession>A0A1B1C8C9</accession>